<dbReference type="PROSITE" id="PS50943">
    <property type="entry name" value="HTH_CROC1"/>
    <property type="match status" value="1"/>
</dbReference>
<dbReference type="EMBL" id="PUEJ01000020">
    <property type="protein sequence ID" value="PRH83897.1"/>
    <property type="molecule type" value="Genomic_DNA"/>
</dbReference>
<accession>A0A2S9Q3F7</accession>
<sequence length="149" mass="16410">MDHLSSNVPLQTLTHYRFRRWIVASQARLAEQNGAAIQKVSPSVELAKRIRALRLAADLTQLQLADAVGVSRAAVAFWETGRAGDINKHLAPLSQALGVNEEALLNGLAEEHIQAELSPDEADLLALYRLLSPSRKLNAQKWIERQAGE</sequence>
<dbReference type="InterPro" id="IPR010982">
    <property type="entry name" value="Lambda_DNA-bd_dom_sf"/>
</dbReference>
<organism evidence="2 3">
    <name type="scientific">Labrys okinawensis</name>
    <dbReference type="NCBI Taxonomy" id="346911"/>
    <lineage>
        <taxon>Bacteria</taxon>
        <taxon>Pseudomonadati</taxon>
        <taxon>Pseudomonadota</taxon>
        <taxon>Alphaproteobacteria</taxon>
        <taxon>Hyphomicrobiales</taxon>
        <taxon>Xanthobacteraceae</taxon>
        <taxon>Labrys</taxon>
    </lineage>
</organism>
<feature type="domain" description="HTH cro/C1-type" evidence="1">
    <location>
        <begin position="50"/>
        <end position="104"/>
    </location>
</feature>
<dbReference type="OrthoDB" id="9814751at2"/>
<name>A0A2S9Q3F7_9HYPH</name>
<comment type="caution">
    <text evidence="2">The sequence shown here is derived from an EMBL/GenBank/DDBJ whole genome shotgun (WGS) entry which is preliminary data.</text>
</comment>
<dbReference type="Gene3D" id="1.10.260.40">
    <property type="entry name" value="lambda repressor-like DNA-binding domains"/>
    <property type="match status" value="1"/>
</dbReference>
<dbReference type="Proteomes" id="UP000237682">
    <property type="component" value="Unassembled WGS sequence"/>
</dbReference>
<dbReference type="SUPFAM" id="SSF47413">
    <property type="entry name" value="lambda repressor-like DNA-binding domains"/>
    <property type="match status" value="1"/>
</dbReference>
<gene>
    <name evidence="2" type="ORF">C5L14_29795</name>
</gene>
<dbReference type="AlphaFoldDB" id="A0A2S9Q3F7"/>
<dbReference type="CDD" id="cd00093">
    <property type="entry name" value="HTH_XRE"/>
    <property type="match status" value="1"/>
</dbReference>
<dbReference type="GO" id="GO:0003677">
    <property type="term" value="F:DNA binding"/>
    <property type="evidence" value="ECO:0007669"/>
    <property type="project" value="InterPro"/>
</dbReference>
<protein>
    <submittedName>
        <fullName evidence="2">XRE family transcriptional regulator</fullName>
    </submittedName>
</protein>
<dbReference type="Pfam" id="PF01381">
    <property type="entry name" value="HTH_3"/>
    <property type="match status" value="1"/>
</dbReference>
<dbReference type="InterPro" id="IPR001387">
    <property type="entry name" value="Cro/C1-type_HTH"/>
</dbReference>
<evidence type="ECO:0000313" key="3">
    <source>
        <dbReference type="Proteomes" id="UP000237682"/>
    </source>
</evidence>
<evidence type="ECO:0000313" key="2">
    <source>
        <dbReference type="EMBL" id="PRH83897.1"/>
    </source>
</evidence>
<evidence type="ECO:0000259" key="1">
    <source>
        <dbReference type="PROSITE" id="PS50943"/>
    </source>
</evidence>
<reference evidence="2 3" key="1">
    <citation type="submission" date="2018-02" db="EMBL/GenBank/DDBJ databases">
        <title>Whole genome sequencing of endophytic bacterium.</title>
        <authorList>
            <person name="Eedara R."/>
            <person name="Podile A.R."/>
        </authorList>
    </citation>
    <scope>NUCLEOTIDE SEQUENCE [LARGE SCALE GENOMIC DNA]</scope>
    <source>
        <strain evidence="2 3">RP1T</strain>
    </source>
</reference>
<keyword evidence="3" id="KW-1185">Reference proteome</keyword>
<dbReference type="SMART" id="SM00530">
    <property type="entry name" value="HTH_XRE"/>
    <property type="match status" value="1"/>
</dbReference>
<proteinExistence type="predicted"/>